<gene>
    <name evidence="1" type="ORF">MNBD_ACTINO02-1294</name>
</gene>
<evidence type="ECO:0000313" key="1">
    <source>
        <dbReference type="EMBL" id="VAW06820.1"/>
    </source>
</evidence>
<accession>A0A3B0SQR0</accession>
<dbReference type="EMBL" id="UOEK01000370">
    <property type="protein sequence ID" value="VAW06820.1"/>
    <property type="molecule type" value="Genomic_DNA"/>
</dbReference>
<name>A0A3B0SQR0_9ZZZZ</name>
<protein>
    <submittedName>
        <fullName evidence="1">Uncharacterized protein</fullName>
    </submittedName>
</protein>
<proteinExistence type="predicted"/>
<reference evidence="1" key="1">
    <citation type="submission" date="2018-06" db="EMBL/GenBank/DDBJ databases">
        <authorList>
            <person name="Zhirakovskaya E."/>
        </authorList>
    </citation>
    <scope>NUCLEOTIDE SEQUENCE</scope>
</reference>
<organism evidence="1">
    <name type="scientific">hydrothermal vent metagenome</name>
    <dbReference type="NCBI Taxonomy" id="652676"/>
    <lineage>
        <taxon>unclassified sequences</taxon>
        <taxon>metagenomes</taxon>
        <taxon>ecological metagenomes</taxon>
    </lineage>
</organism>
<feature type="non-terminal residue" evidence="1">
    <location>
        <position position="22"/>
    </location>
</feature>
<dbReference type="AlphaFoldDB" id="A0A3B0SQR0"/>
<sequence length="22" mass="2346">MIDRGFLNDDRSTSVHLVGVGG</sequence>